<sequence>MPSYFEPWFAYQHPIVRQLAFAIASPNIIRSIPNELDLKYNFQLHTDDFWQAHFARYQNRLLELDQNPQVLLDFLARLKSTRLGLRFEHLIWFWLSDEKYHHYTLLGHSIQIIAGKNTLGELDFLLFNKQTQKIEHWEVALKFYLAEADLSLKHWYGLNRSDTLYRKLHHFSHKQFQFESAHNYHIDHRFTILKGQLYLPFHQHSTQPMQPNWVNTSRSLGTWGHQIRADFYRLQRQEWICPDLYQSSAPPRWWTNGLYFQAKNQRHYMYRQPPLIYLTV</sequence>
<dbReference type="InterPro" id="IPR015003">
    <property type="entry name" value="DUF1853"/>
</dbReference>
<dbReference type="Pfam" id="PF08907">
    <property type="entry name" value="DUF1853"/>
    <property type="match status" value="1"/>
</dbReference>
<dbReference type="STRING" id="1977882.B9T28_09010"/>
<dbReference type="EMBL" id="NEGB01000004">
    <property type="protein sequence ID" value="OTG65578.1"/>
    <property type="molecule type" value="Genomic_DNA"/>
</dbReference>
<proteinExistence type="predicted"/>
<protein>
    <recommendedName>
        <fullName evidence="3">DUF1853 family protein</fullName>
    </recommendedName>
</protein>
<evidence type="ECO:0000313" key="2">
    <source>
        <dbReference type="Proteomes" id="UP000242765"/>
    </source>
</evidence>
<reference evidence="1 2" key="1">
    <citation type="submission" date="2017-04" db="EMBL/GenBank/DDBJ databases">
        <title>High diversity of culturable Acinetobacter species in natural soil and water ecosystems.</title>
        <authorList>
            <person name="Nemec A."/>
            <person name="Radolfova-Krizova L."/>
        </authorList>
    </citation>
    <scope>NUCLEOTIDE SEQUENCE [LARGE SCALE GENOMIC DNA]</scope>
    <source>
        <strain evidence="1 2">ANC 4999</strain>
    </source>
</reference>
<accession>A0A1Y3CEN3</accession>
<dbReference type="RefSeq" id="WP_086203640.1">
    <property type="nucleotide sequence ID" value="NZ_NEGB01000004.1"/>
</dbReference>
<organism evidence="1 2">
    <name type="scientific">Acinetobacter silvestris</name>
    <dbReference type="NCBI Taxonomy" id="1977882"/>
    <lineage>
        <taxon>Bacteria</taxon>
        <taxon>Pseudomonadati</taxon>
        <taxon>Pseudomonadota</taxon>
        <taxon>Gammaproteobacteria</taxon>
        <taxon>Moraxellales</taxon>
        <taxon>Moraxellaceae</taxon>
        <taxon>Acinetobacter</taxon>
    </lineage>
</organism>
<gene>
    <name evidence="1" type="ORF">B9T28_09010</name>
</gene>
<name>A0A1Y3CEN3_9GAMM</name>
<evidence type="ECO:0008006" key="3">
    <source>
        <dbReference type="Google" id="ProtNLM"/>
    </source>
</evidence>
<keyword evidence="2" id="KW-1185">Reference proteome</keyword>
<comment type="caution">
    <text evidence="1">The sequence shown here is derived from an EMBL/GenBank/DDBJ whole genome shotgun (WGS) entry which is preliminary data.</text>
</comment>
<evidence type="ECO:0000313" key="1">
    <source>
        <dbReference type="EMBL" id="OTG65578.1"/>
    </source>
</evidence>
<dbReference type="AlphaFoldDB" id="A0A1Y3CEN3"/>
<dbReference type="Proteomes" id="UP000242765">
    <property type="component" value="Unassembled WGS sequence"/>
</dbReference>
<dbReference type="OrthoDB" id="378654at2"/>